<reference evidence="2" key="1">
    <citation type="journal article" date="2023" name="Nat. Plants">
        <title>Single-cell RNA sequencing provides a high-resolution roadmap for understanding the multicellular compartmentation of specialized metabolism.</title>
        <authorList>
            <person name="Sun S."/>
            <person name="Shen X."/>
            <person name="Li Y."/>
            <person name="Li Y."/>
            <person name="Wang S."/>
            <person name="Li R."/>
            <person name="Zhang H."/>
            <person name="Shen G."/>
            <person name="Guo B."/>
            <person name="Wei J."/>
            <person name="Xu J."/>
            <person name="St-Pierre B."/>
            <person name="Chen S."/>
            <person name="Sun C."/>
        </authorList>
    </citation>
    <scope>NUCLEOTIDE SEQUENCE [LARGE SCALE GENOMIC DNA]</scope>
</reference>
<keyword evidence="2" id="KW-1185">Reference proteome</keyword>
<dbReference type="EMBL" id="CM044706">
    <property type="protein sequence ID" value="KAI5657790.1"/>
    <property type="molecule type" value="Genomic_DNA"/>
</dbReference>
<comment type="caution">
    <text evidence="1">The sequence shown here is derived from an EMBL/GenBank/DDBJ whole genome shotgun (WGS) entry which is preliminary data.</text>
</comment>
<evidence type="ECO:0000313" key="1">
    <source>
        <dbReference type="EMBL" id="KAI5657790.1"/>
    </source>
</evidence>
<organism evidence="1 2">
    <name type="scientific">Catharanthus roseus</name>
    <name type="common">Madagascar periwinkle</name>
    <name type="synonym">Vinca rosea</name>
    <dbReference type="NCBI Taxonomy" id="4058"/>
    <lineage>
        <taxon>Eukaryota</taxon>
        <taxon>Viridiplantae</taxon>
        <taxon>Streptophyta</taxon>
        <taxon>Embryophyta</taxon>
        <taxon>Tracheophyta</taxon>
        <taxon>Spermatophyta</taxon>
        <taxon>Magnoliopsida</taxon>
        <taxon>eudicotyledons</taxon>
        <taxon>Gunneridae</taxon>
        <taxon>Pentapetalae</taxon>
        <taxon>asterids</taxon>
        <taxon>lamiids</taxon>
        <taxon>Gentianales</taxon>
        <taxon>Apocynaceae</taxon>
        <taxon>Rauvolfioideae</taxon>
        <taxon>Vinceae</taxon>
        <taxon>Catharanthinae</taxon>
        <taxon>Catharanthus</taxon>
    </lineage>
</organism>
<sequence length="124" mass="14500">MKPRVDDEEEEVSIKRETEQFRKSYVPPRNILRFFREQNVGCGEICFENIYNVVAKIKKNRIQGRDTVEEVPCLSVVHDYTVFYRNCEVSNVLSDIVVAHLTSIAMIRTCSYVLIVDIMHKTNK</sequence>
<proteinExistence type="predicted"/>
<evidence type="ECO:0000313" key="2">
    <source>
        <dbReference type="Proteomes" id="UP001060085"/>
    </source>
</evidence>
<dbReference type="Proteomes" id="UP001060085">
    <property type="component" value="Linkage Group LG06"/>
</dbReference>
<gene>
    <name evidence="1" type="ORF">M9H77_26583</name>
</gene>
<name>A0ACC0AA88_CATRO</name>
<accession>A0ACC0AA88</accession>
<protein>
    <submittedName>
        <fullName evidence="1">Uncharacterized protein</fullName>
    </submittedName>
</protein>